<evidence type="ECO:0000259" key="3">
    <source>
        <dbReference type="Pfam" id="PF22422"/>
    </source>
</evidence>
<dbReference type="Gene3D" id="1.50.10.10">
    <property type="match status" value="1"/>
</dbReference>
<dbReference type="InterPro" id="IPR008928">
    <property type="entry name" value="6-hairpin_glycosidase_sf"/>
</dbReference>
<feature type="compositionally biased region" description="Polar residues" evidence="1">
    <location>
        <begin position="12"/>
        <end position="27"/>
    </location>
</feature>
<feature type="domain" description="Putative glycogen debranching enzyme N-terminal" evidence="2">
    <location>
        <begin position="35"/>
        <end position="229"/>
    </location>
</feature>
<dbReference type="InterPro" id="IPR032856">
    <property type="entry name" value="GDE_N_bis"/>
</dbReference>
<evidence type="ECO:0000313" key="4">
    <source>
        <dbReference type="EMBL" id="MXQ13086.1"/>
    </source>
</evidence>
<comment type="caution">
    <text evidence="4">The sequence shown here is derived from an EMBL/GenBank/DDBJ whole genome shotgun (WGS) entry which is preliminary data.</text>
</comment>
<dbReference type="InterPro" id="IPR012341">
    <property type="entry name" value="6hp_glycosidase-like_sf"/>
</dbReference>
<feature type="domain" description="Mannosylglycerate hydrolase MGH1-like glycoside hydrolase" evidence="3">
    <location>
        <begin position="378"/>
        <end position="616"/>
    </location>
</feature>
<name>A0A7X3SQ11_9HYPH</name>
<reference evidence="4 5" key="2">
    <citation type="submission" date="2020-01" db="EMBL/GenBank/DDBJ databases">
        <title>Microvirga sp. nov., an arsenate reduction bacterium isolated from Tibet hotspring sediments.</title>
        <authorList>
            <person name="Xian W.-D."/>
            <person name="Li W.-J."/>
        </authorList>
    </citation>
    <scope>NUCLEOTIDE SEQUENCE [LARGE SCALE GENOMIC DNA]</scope>
    <source>
        <strain evidence="4 5">KCTC 23863</strain>
    </source>
</reference>
<dbReference type="Pfam" id="PF22422">
    <property type="entry name" value="MGH1-like_GH"/>
    <property type="match status" value="1"/>
</dbReference>
<accession>A0A7X3SQ11</accession>
<dbReference type="OrthoDB" id="9759959at2"/>
<dbReference type="GO" id="GO:0005975">
    <property type="term" value="P:carbohydrate metabolic process"/>
    <property type="evidence" value="ECO:0007669"/>
    <property type="project" value="InterPro"/>
</dbReference>
<dbReference type="Pfam" id="PF14742">
    <property type="entry name" value="GDE_N_bis"/>
    <property type="match status" value="1"/>
</dbReference>
<organism evidence="4 5">
    <name type="scientific">Microvirga makkahensis</name>
    <dbReference type="NCBI Taxonomy" id="1128670"/>
    <lineage>
        <taxon>Bacteria</taxon>
        <taxon>Pseudomonadati</taxon>
        <taxon>Pseudomonadota</taxon>
        <taxon>Alphaproteobacteria</taxon>
        <taxon>Hyphomicrobiales</taxon>
        <taxon>Methylobacteriaceae</taxon>
        <taxon>Microvirga</taxon>
    </lineage>
</organism>
<dbReference type="RefSeq" id="WP_160885731.1">
    <property type="nucleotide sequence ID" value="NZ_WURB01000012.1"/>
</dbReference>
<dbReference type="AlphaFoldDB" id="A0A7X3SQ11"/>
<protein>
    <submittedName>
        <fullName evidence="4">Amylo-alpha-1,6-glucosidase</fullName>
    </submittedName>
</protein>
<keyword evidence="5" id="KW-1185">Reference proteome</keyword>
<feature type="region of interest" description="Disordered" evidence="1">
    <location>
        <begin position="1"/>
        <end position="28"/>
    </location>
</feature>
<evidence type="ECO:0000256" key="1">
    <source>
        <dbReference type="SAM" id="MobiDB-lite"/>
    </source>
</evidence>
<dbReference type="EMBL" id="WURB01000012">
    <property type="protein sequence ID" value="MXQ13086.1"/>
    <property type="molecule type" value="Genomic_DNA"/>
</dbReference>
<dbReference type="Proteomes" id="UP000436483">
    <property type="component" value="Unassembled WGS sequence"/>
</dbReference>
<proteinExistence type="predicted"/>
<sequence>MDMPHETPDVPSGSSLGQFAVASQSSLQERRPRILKHGDTFGVFDRNGDVQSGEGSPDGLFHRDTRYLSHLDLLIDEVRPILLSSTLRDDNAVLTCDLTNPDLHDGSGRLILEHDLIHIRRSKFLWKSTCFERLLVRNFDDRPRRLSIELRFEADFADLFEVRGTRRQRRGVFLPAQVEAEAVTLAYTGLDERTRTTSLRFDPAPTRLDSRGALFDIDVAPGGRAVVFVEIRCDAALPQRRPREHYLSSMVEARRALRHSSSRSAAIVSSNEIFNEALRRSVSDLYMLVTDMPEGPYPYAGTPWFSAAFGRDALITAYLTLWNDPVLARGVLTFLADNQAKVENPEADAEPGKILHEVRYGEMAELGEVPFRRYYGSVDSTPLFVMLAGAYLERTADLATVEKLWPNIEAALLWIDRYGDRDGDGFVEYGRMTEGGLINQGWKDSHDSIFHADGSMARGPIALCEVQAYVYAAKRAASLIASRLDMPERAEALLREADALKLRFEDAFWCNDLGTYALALDGDKRACRVRSSNAGHSLFTGLASPDRAARIAATLMDRSSFSGWGVRTIASTEARYNPMSYHNGSVWPHDNALVALGLARYGFKRDAARILDGLFHASIYIDLRRLPELFCGFPRRRGEGPTFYPVACAPQAWAAAAPLSLIQSCLGLDFDPLAKEIRLDRPVLPSFLDEIILRNLSVSGDTVDFVVRRAGSEVATHVLHRTGDVKVTITH</sequence>
<dbReference type="SUPFAM" id="SSF48208">
    <property type="entry name" value="Six-hairpin glycosidases"/>
    <property type="match status" value="1"/>
</dbReference>
<evidence type="ECO:0000313" key="5">
    <source>
        <dbReference type="Proteomes" id="UP000436483"/>
    </source>
</evidence>
<reference evidence="4 5" key="1">
    <citation type="submission" date="2019-12" db="EMBL/GenBank/DDBJ databases">
        <authorList>
            <person name="Yuan C.-G."/>
        </authorList>
    </citation>
    <scope>NUCLEOTIDE SEQUENCE [LARGE SCALE GENOMIC DNA]</scope>
    <source>
        <strain evidence="4 5">KCTC 23863</strain>
    </source>
</reference>
<dbReference type="InterPro" id="IPR054491">
    <property type="entry name" value="MGH1-like_GH"/>
</dbReference>
<evidence type="ECO:0000259" key="2">
    <source>
        <dbReference type="Pfam" id="PF14742"/>
    </source>
</evidence>
<gene>
    <name evidence="4" type="ORF">GR328_16780</name>
</gene>